<proteinExistence type="predicted"/>
<gene>
    <name evidence="2" type="ORF">NG99_24925</name>
</gene>
<dbReference type="eggNOG" id="ENOG50334GZ">
    <property type="taxonomic scope" value="Bacteria"/>
</dbReference>
<evidence type="ECO:0000313" key="2">
    <source>
        <dbReference type="EMBL" id="KGT86657.1"/>
    </source>
</evidence>
<feature type="signal peptide" evidence="1">
    <location>
        <begin position="1"/>
        <end position="23"/>
    </location>
</feature>
<dbReference type="Proteomes" id="UP000030351">
    <property type="component" value="Unassembled WGS sequence"/>
</dbReference>
<accession>A0A0A3YIQ8</accession>
<sequence>MIRARSTLFLLAGVLLLSGCSTGGEDKYSTSYVQSHITEGVTTQAQVQSLYGVPDDNEKSSHGTTWVYRKSGNMSDASNLVGYIPGAGAISSAFGMANSASSASDSVNKVANKRSGNTEIHGDRLYITFNNQNIVDYWSLN</sequence>
<dbReference type="EMBL" id="JRUQ01000090">
    <property type="protein sequence ID" value="KGT86657.1"/>
    <property type="molecule type" value="Genomic_DNA"/>
</dbReference>
<evidence type="ECO:0000313" key="3">
    <source>
        <dbReference type="Proteomes" id="UP000030351"/>
    </source>
</evidence>
<dbReference type="AlphaFoldDB" id="A0A0A3YIQ8"/>
<name>A0A0A3YIQ8_9GAMM</name>
<dbReference type="RefSeq" id="WP_034899041.1">
    <property type="nucleotide sequence ID" value="NZ_JRUQ01000090.1"/>
</dbReference>
<feature type="chain" id="PRO_5002005628" description="Lipoprotein SmpA/OmlA domain-containing protein" evidence="1">
    <location>
        <begin position="24"/>
        <end position="141"/>
    </location>
</feature>
<evidence type="ECO:0000256" key="1">
    <source>
        <dbReference type="SAM" id="SignalP"/>
    </source>
</evidence>
<keyword evidence="3" id="KW-1185">Reference proteome</keyword>
<reference evidence="2 3" key="1">
    <citation type="submission" date="2014-10" db="EMBL/GenBank/DDBJ databases">
        <title>Genome sequence of Erwinia typographi M043b.</title>
        <authorList>
            <person name="Chan K.-G."/>
            <person name="Tan W.-S."/>
        </authorList>
    </citation>
    <scope>NUCLEOTIDE SEQUENCE [LARGE SCALE GENOMIC DNA]</scope>
    <source>
        <strain evidence="2 3">M043b</strain>
    </source>
</reference>
<evidence type="ECO:0008006" key="4">
    <source>
        <dbReference type="Google" id="ProtNLM"/>
    </source>
</evidence>
<keyword evidence="1" id="KW-0732">Signal</keyword>
<comment type="caution">
    <text evidence="2">The sequence shown here is derived from an EMBL/GenBank/DDBJ whole genome shotgun (WGS) entry which is preliminary data.</text>
</comment>
<dbReference type="PROSITE" id="PS51257">
    <property type="entry name" value="PROKAR_LIPOPROTEIN"/>
    <property type="match status" value="1"/>
</dbReference>
<organism evidence="2 3">
    <name type="scientific">Erwinia typographi</name>
    <dbReference type="NCBI Taxonomy" id="371042"/>
    <lineage>
        <taxon>Bacteria</taxon>
        <taxon>Pseudomonadati</taxon>
        <taxon>Pseudomonadota</taxon>
        <taxon>Gammaproteobacteria</taxon>
        <taxon>Enterobacterales</taxon>
        <taxon>Erwiniaceae</taxon>
        <taxon>Erwinia</taxon>
    </lineage>
</organism>
<protein>
    <recommendedName>
        <fullName evidence="4">Lipoprotein SmpA/OmlA domain-containing protein</fullName>
    </recommendedName>
</protein>